<comment type="caution">
    <text evidence="8">The sequence shown here is derived from an EMBL/GenBank/DDBJ whole genome shotgun (WGS) entry which is preliminary data.</text>
</comment>
<evidence type="ECO:0000256" key="1">
    <source>
        <dbReference type="ARBA" id="ARBA00004141"/>
    </source>
</evidence>
<feature type="domain" description="Integral membrane bound transporter" evidence="7">
    <location>
        <begin position="60"/>
        <end position="182"/>
    </location>
</feature>
<feature type="region of interest" description="Disordered" evidence="5">
    <location>
        <begin position="1"/>
        <end position="22"/>
    </location>
</feature>
<evidence type="ECO:0000313" key="8">
    <source>
        <dbReference type="EMBL" id="KAB0676212.1"/>
    </source>
</evidence>
<name>A0A7V7TXV8_9HYPH</name>
<gene>
    <name evidence="8" type="ORF">F6X38_21985</name>
</gene>
<dbReference type="EMBL" id="VZDO01000025">
    <property type="protein sequence ID" value="KAB0676212.1"/>
    <property type="molecule type" value="Genomic_DNA"/>
</dbReference>
<dbReference type="Pfam" id="PF13515">
    <property type="entry name" value="FUSC_2"/>
    <property type="match status" value="1"/>
</dbReference>
<evidence type="ECO:0000256" key="5">
    <source>
        <dbReference type="SAM" id="MobiDB-lite"/>
    </source>
</evidence>
<sequence length="360" mass="38005">MGRRLRPPRRGEGSGAGHDGGRTLREIDNAVTFSSFVRHAVRNWRRALRGVLLSAAAASLAWWLASYLPGSTQPTFAGIAAVTCLSPGVSDRGRQAIRMLAGVALGILVGTAGLAFGDAYPVLRVGAVTLAAMLVAASFGFNATVIIQAGASAIIVVGSAQSGAGFQRIFDAAIGGIVGLFVSQVLFPPDPVRIIAKAADRLLDTVALSLEAGAEAVRSGDVRPLRAGGEAVRRQGGGLTEAIDFAEGVARWTIRGLLNRRRLLSKAERWRRKATRIGPMTILFGEDLADAIESGGVPADLADALRAVAGYCRQADAEFRPPCLHPRRSKQLTSQLETLRNESAQLRRMTTEAAGNNGRH</sequence>
<evidence type="ECO:0000259" key="7">
    <source>
        <dbReference type="Pfam" id="PF13515"/>
    </source>
</evidence>
<dbReference type="Proteomes" id="UP000432089">
    <property type="component" value="Unassembled WGS sequence"/>
</dbReference>
<proteinExistence type="predicted"/>
<keyword evidence="3 6" id="KW-1133">Transmembrane helix</keyword>
<feature type="transmembrane region" description="Helical" evidence="6">
    <location>
        <begin position="96"/>
        <end position="116"/>
    </location>
</feature>
<keyword evidence="9" id="KW-1185">Reference proteome</keyword>
<evidence type="ECO:0000313" key="9">
    <source>
        <dbReference type="Proteomes" id="UP000432089"/>
    </source>
</evidence>
<dbReference type="AlphaFoldDB" id="A0A7V7TXV8"/>
<evidence type="ECO:0000256" key="4">
    <source>
        <dbReference type="ARBA" id="ARBA00023136"/>
    </source>
</evidence>
<dbReference type="GO" id="GO:0016020">
    <property type="term" value="C:membrane"/>
    <property type="evidence" value="ECO:0007669"/>
    <property type="project" value="UniProtKB-SubCell"/>
</dbReference>
<dbReference type="InterPro" id="IPR049453">
    <property type="entry name" value="Memb_transporter_dom"/>
</dbReference>
<feature type="transmembrane region" description="Helical" evidence="6">
    <location>
        <begin position="47"/>
        <end position="65"/>
    </location>
</feature>
<evidence type="ECO:0000256" key="3">
    <source>
        <dbReference type="ARBA" id="ARBA00022989"/>
    </source>
</evidence>
<keyword evidence="4 6" id="KW-0472">Membrane</keyword>
<reference evidence="8 9" key="1">
    <citation type="submission" date="2019-09" db="EMBL/GenBank/DDBJ databases">
        <title>YIM 132180 draft genome.</title>
        <authorList>
            <person name="Zhang K."/>
        </authorList>
    </citation>
    <scope>NUCLEOTIDE SEQUENCE [LARGE SCALE GENOMIC DNA]</scope>
    <source>
        <strain evidence="8 9">YIM 132180</strain>
    </source>
</reference>
<feature type="transmembrane region" description="Helical" evidence="6">
    <location>
        <begin position="128"/>
        <end position="157"/>
    </location>
</feature>
<evidence type="ECO:0000256" key="2">
    <source>
        <dbReference type="ARBA" id="ARBA00022692"/>
    </source>
</evidence>
<comment type="subcellular location">
    <subcellularLocation>
        <location evidence="1">Membrane</location>
        <topology evidence="1">Multi-pass membrane protein</topology>
    </subcellularLocation>
</comment>
<keyword evidence="2 6" id="KW-0812">Transmembrane</keyword>
<protein>
    <recommendedName>
        <fullName evidence="7">Integral membrane bound transporter domain-containing protein</fullName>
    </recommendedName>
</protein>
<organism evidence="8 9">
    <name type="scientific">Plantimonas leprariae</name>
    <dbReference type="NCBI Taxonomy" id="2615207"/>
    <lineage>
        <taxon>Bacteria</taxon>
        <taxon>Pseudomonadati</taxon>
        <taxon>Pseudomonadota</taxon>
        <taxon>Alphaproteobacteria</taxon>
        <taxon>Hyphomicrobiales</taxon>
        <taxon>Aurantimonadaceae</taxon>
        <taxon>Plantimonas</taxon>
    </lineage>
</organism>
<accession>A0A7V7TXV8</accession>
<evidence type="ECO:0000256" key="6">
    <source>
        <dbReference type="SAM" id="Phobius"/>
    </source>
</evidence>